<reference evidence="1 2" key="1">
    <citation type="journal article" date="2013" name="Genome Announc.">
        <title>Draft Genome Sequence of Psychrobacter aquaticus Strain CMS 56T, Isolated from a Cyanobacterial Mat Sample Collected from Water Bodies in the McMurdo Dry Valley Region of Antarctica.</title>
        <authorList>
            <person name="Reddy G.S."/>
            <person name="Ara S."/>
            <person name="Singh A."/>
            <person name="Kumar Pinnaka A."/>
            <person name="Shivaji S."/>
        </authorList>
    </citation>
    <scope>NUCLEOTIDE SEQUENCE [LARGE SCALE GENOMIC DNA]</scope>
    <source>
        <strain evidence="1 2">CMS 56</strain>
    </source>
</reference>
<accession>U4T3K1</accession>
<proteinExistence type="predicted"/>
<comment type="caution">
    <text evidence="1">The sequence shown here is derived from an EMBL/GenBank/DDBJ whole genome shotgun (WGS) entry which is preliminary data.</text>
</comment>
<name>U4T3K1_9GAMM</name>
<evidence type="ECO:0000313" key="1">
    <source>
        <dbReference type="EMBL" id="ERL54636.1"/>
    </source>
</evidence>
<gene>
    <name evidence="1" type="ORF">M917_2784</name>
</gene>
<sequence>MGEDIFDYKGFRPSAELNFEAYMSYKSVIMAHSDYSNAITNNLKK</sequence>
<keyword evidence="2" id="KW-1185">Reference proteome</keyword>
<protein>
    <submittedName>
        <fullName evidence="1">Uncharacterized protein</fullName>
    </submittedName>
</protein>
<dbReference type="EMBL" id="AUSW01000035">
    <property type="protein sequence ID" value="ERL54636.1"/>
    <property type="molecule type" value="Genomic_DNA"/>
</dbReference>
<dbReference type="STRING" id="1354303.M917_2784"/>
<dbReference type="AlphaFoldDB" id="U4T3K1"/>
<evidence type="ECO:0000313" key="2">
    <source>
        <dbReference type="Proteomes" id="UP000016761"/>
    </source>
</evidence>
<dbReference type="Proteomes" id="UP000016761">
    <property type="component" value="Unassembled WGS sequence"/>
</dbReference>
<dbReference type="PATRIC" id="fig|1354303.4.peg.2742"/>
<organism evidence="1 2">
    <name type="scientific">Psychrobacter aquaticus CMS 56</name>
    <dbReference type="NCBI Taxonomy" id="1354303"/>
    <lineage>
        <taxon>Bacteria</taxon>
        <taxon>Pseudomonadati</taxon>
        <taxon>Pseudomonadota</taxon>
        <taxon>Gammaproteobacteria</taxon>
        <taxon>Moraxellales</taxon>
        <taxon>Moraxellaceae</taxon>
        <taxon>Psychrobacter</taxon>
    </lineage>
</organism>